<organism evidence="4 5">
    <name type="scientific">Falsibacillus albus</name>
    <dbReference type="NCBI Taxonomy" id="2478915"/>
    <lineage>
        <taxon>Bacteria</taxon>
        <taxon>Bacillati</taxon>
        <taxon>Bacillota</taxon>
        <taxon>Bacilli</taxon>
        <taxon>Bacillales</taxon>
        <taxon>Bacillaceae</taxon>
        <taxon>Falsibacillus</taxon>
    </lineage>
</organism>
<name>A0A3L7K621_9BACI</name>
<reference evidence="4 5" key="1">
    <citation type="submission" date="2018-10" db="EMBL/GenBank/DDBJ databases">
        <title>Falsibacillus sp. genome draft.</title>
        <authorList>
            <person name="Shi S."/>
        </authorList>
    </citation>
    <scope>NUCLEOTIDE SEQUENCE [LARGE SCALE GENOMIC DNA]</scope>
    <source>
        <strain evidence="4 5">GY 10110</strain>
    </source>
</reference>
<dbReference type="SUPFAM" id="SSF54523">
    <property type="entry name" value="Pili subunits"/>
    <property type="match status" value="1"/>
</dbReference>
<dbReference type="Gene3D" id="3.30.700.10">
    <property type="entry name" value="Glycoprotein, Type 4 Pilin"/>
    <property type="match status" value="1"/>
</dbReference>
<evidence type="ECO:0000313" key="5">
    <source>
        <dbReference type="Proteomes" id="UP000276770"/>
    </source>
</evidence>
<accession>A0A3L7K621</accession>
<dbReference type="InterPro" id="IPR045584">
    <property type="entry name" value="Pilin-like"/>
</dbReference>
<evidence type="ECO:0000256" key="3">
    <source>
        <dbReference type="SAM" id="Phobius"/>
    </source>
</evidence>
<dbReference type="InterPro" id="IPR012902">
    <property type="entry name" value="N_methyl_site"/>
</dbReference>
<keyword evidence="3" id="KW-0472">Membrane</keyword>
<gene>
    <name evidence="4" type="ORF">D9X91_01310</name>
</gene>
<dbReference type="NCBIfam" id="TIGR02532">
    <property type="entry name" value="IV_pilin_GFxxxE"/>
    <property type="match status" value="1"/>
</dbReference>
<dbReference type="GO" id="GO:0030420">
    <property type="term" value="P:establishment of competence for transformation"/>
    <property type="evidence" value="ECO:0007669"/>
    <property type="project" value="UniProtKB-KW"/>
</dbReference>
<keyword evidence="3" id="KW-0812">Transmembrane</keyword>
<proteinExistence type="predicted"/>
<protein>
    <submittedName>
        <fullName evidence="4">Type II secretion system protein</fullName>
    </submittedName>
</protein>
<dbReference type="GO" id="GO:0009986">
    <property type="term" value="C:cell surface"/>
    <property type="evidence" value="ECO:0007669"/>
    <property type="project" value="UniProtKB-SubCell"/>
</dbReference>
<sequence>MCPKMLHQIDIGHHGKRQNGFTLVELLAIIVILGIISSIAIVQIDNVIETSKKQAFVANAYTLKNAAQFYLKEPELDGSARFVQQLSYKNLHDLGFIDEIKDPFTKNNLDPLKNDSYVTIEDGKVTAVCLFGDTFNLCSEIQDDQVIANTPVSFSTLTIADLQPN</sequence>
<dbReference type="EMBL" id="RCVZ01000001">
    <property type="protein sequence ID" value="RLQ98055.1"/>
    <property type="molecule type" value="Genomic_DNA"/>
</dbReference>
<comment type="caution">
    <text evidence="4">The sequence shown here is derived from an EMBL/GenBank/DDBJ whole genome shotgun (WGS) entry which is preliminary data.</text>
</comment>
<evidence type="ECO:0000313" key="4">
    <source>
        <dbReference type="EMBL" id="RLQ98055.1"/>
    </source>
</evidence>
<dbReference type="Pfam" id="PF07963">
    <property type="entry name" value="N_methyl"/>
    <property type="match status" value="1"/>
</dbReference>
<evidence type="ECO:0000256" key="1">
    <source>
        <dbReference type="ARBA" id="ARBA00004241"/>
    </source>
</evidence>
<feature type="transmembrane region" description="Helical" evidence="3">
    <location>
        <begin position="21"/>
        <end position="44"/>
    </location>
</feature>
<keyword evidence="2" id="KW-0178">Competence</keyword>
<dbReference type="AlphaFoldDB" id="A0A3L7K621"/>
<evidence type="ECO:0000256" key="2">
    <source>
        <dbReference type="ARBA" id="ARBA00023287"/>
    </source>
</evidence>
<dbReference type="Proteomes" id="UP000276770">
    <property type="component" value="Unassembled WGS sequence"/>
</dbReference>
<comment type="subcellular location">
    <subcellularLocation>
        <location evidence="1">Cell surface</location>
    </subcellularLocation>
</comment>
<keyword evidence="3" id="KW-1133">Transmembrane helix</keyword>
<keyword evidence="5" id="KW-1185">Reference proteome</keyword>